<comment type="caution">
    <text evidence="2">The sequence shown here is derived from an EMBL/GenBank/DDBJ whole genome shotgun (WGS) entry which is preliminary data.</text>
</comment>
<evidence type="ECO:0000256" key="1">
    <source>
        <dbReference type="SAM" id="Phobius"/>
    </source>
</evidence>
<sequence length="121" mass="14352">MAWLESLLPYRLAQWTELLLYAVLPVLLLSGFLLAWIPRLFDWRISAAMQNFYGELKFLETDIDKTVTEDPMSLRRLLAQLDNIEKQVTQLDLPTEFSERWYTLREHLAAARERLLTLRAR</sequence>
<reference evidence="2" key="1">
    <citation type="journal article" date="2014" name="Int. J. Syst. Evol. Microbiol.">
        <title>Complete genome sequence of Corynebacterium casei LMG S-19264T (=DSM 44701T), isolated from a smear-ripened cheese.</title>
        <authorList>
            <consortium name="US DOE Joint Genome Institute (JGI-PGF)"/>
            <person name="Walter F."/>
            <person name="Albersmeier A."/>
            <person name="Kalinowski J."/>
            <person name="Ruckert C."/>
        </authorList>
    </citation>
    <scope>NUCLEOTIDE SEQUENCE</scope>
    <source>
        <strain evidence="2">CGMCC 1.15322</strain>
    </source>
</reference>
<feature type="transmembrane region" description="Helical" evidence="1">
    <location>
        <begin position="18"/>
        <end position="37"/>
    </location>
</feature>
<proteinExistence type="predicted"/>
<protein>
    <submittedName>
        <fullName evidence="2">Uncharacterized protein</fullName>
    </submittedName>
</protein>
<gene>
    <name evidence="2" type="ORF">GCM10011496_36260</name>
</gene>
<name>A0A916SPU3_9BURK</name>
<dbReference type="RefSeq" id="WP_188709924.1">
    <property type="nucleotide sequence ID" value="NZ_BMIG01000018.1"/>
</dbReference>
<dbReference type="AlphaFoldDB" id="A0A916SPU3"/>
<keyword evidence="3" id="KW-1185">Reference proteome</keyword>
<keyword evidence="1" id="KW-1133">Transmembrane helix</keyword>
<keyword evidence="1" id="KW-0812">Transmembrane</keyword>
<evidence type="ECO:0000313" key="3">
    <source>
        <dbReference type="Proteomes" id="UP000620596"/>
    </source>
</evidence>
<organism evidence="2 3">
    <name type="scientific">Polaromonas eurypsychrophila</name>
    <dbReference type="NCBI Taxonomy" id="1614635"/>
    <lineage>
        <taxon>Bacteria</taxon>
        <taxon>Pseudomonadati</taxon>
        <taxon>Pseudomonadota</taxon>
        <taxon>Betaproteobacteria</taxon>
        <taxon>Burkholderiales</taxon>
        <taxon>Comamonadaceae</taxon>
        <taxon>Polaromonas</taxon>
    </lineage>
</organism>
<dbReference type="Proteomes" id="UP000620596">
    <property type="component" value="Unassembled WGS sequence"/>
</dbReference>
<keyword evidence="1" id="KW-0472">Membrane</keyword>
<reference evidence="2" key="2">
    <citation type="submission" date="2020-09" db="EMBL/GenBank/DDBJ databases">
        <authorList>
            <person name="Sun Q."/>
            <person name="Zhou Y."/>
        </authorList>
    </citation>
    <scope>NUCLEOTIDE SEQUENCE</scope>
    <source>
        <strain evidence="2">CGMCC 1.15322</strain>
    </source>
</reference>
<accession>A0A916SPU3</accession>
<evidence type="ECO:0000313" key="2">
    <source>
        <dbReference type="EMBL" id="GGB12112.1"/>
    </source>
</evidence>
<dbReference type="EMBL" id="BMIG01000018">
    <property type="protein sequence ID" value="GGB12112.1"/>
    <property type="molecule type" value="Genomic_DNA"/>
</dbReference>